<sequence>MSFIKSKHSGWTWELKRTPFGGGGGDIVSSVGDAIGGAVSSVGDFVGQAVQDVGTGLASVDKGVGSVPGGWGTVGALATGGALGLGALGGAALDATAVASADSIALSTYGVPAAEAMASYGIPAAELGLPAATTAADLGAIAGTASAEFAGSTAGQEALAMTAQAVAPAAQQSAATLASQLGYSDPIAAIAAGVNPADLGMVQAGSGLGNLVGYAKTGADLIGGLGKVYSGVQAFSGANQMKQIQQQADPFAGYRPQYASQLQNLMNNPQSVTQTPGYQFNLSQGLQGLQAQQAAQGRLVSGGALLQGQQFGQNLAQQTYQQQLQTLASLSGATQSPATGSTAQANLLGGQVGATSAGINALSTGIGQVSNPLATLYSMYNQPSPTPSA</sequence>
<organism evidence="1">
    <name type="scientific">uncultured Caudovirales phage</name>
    <dbReference type="NCBI Taxonomy" id="2100421"/>
    <lineage>
        <taxon>Viruses</taxon>
        <taxon>Duplodnaviria</taxon>
        <taxon>Heunggongvirae</taxon>
        <taxon>Uroviricota</taxon>
        <taxon>Caudoviricetes</taxon>
        <taxon>Peduoviridae</taxon>
        <taxon>Maltschvirus</taxon>
        <taxon>Maltschvirus maltsch</taxon>
    </lineage>
</organism>
<proteinExistence type="predicted"/>
<dbReference type="EMBL" id="LR798192">
    <property type="protein sequence ID" value="CAB5079596.1"/>
    <property type="molecule type" value="Genomic_DNA"/>
</dbReference>
<gene>
    <name evidence="1" type="ORF">UFOVP146_28</name>
</gene>
<reference evidence="1" key="1">
    <citation type="submission" date="2020-05" db="EMBL/GenBank/DDBJ databases">
        <authorList>
            <person name="Chiriac C."/>
            <person name="Salcher M."/>
            <person name="Ghai R."/>
            <person name="Kavagutti S V."/>
        </authorList>
    </citation>
    <scope>NUCLEOTIDE SEQUENCE</scope>
</reference>
<evidence type="ECO:0000313" key="1">
    <source>
        <dbReference type="EMBL" id="CAB5079596.1"/>
    </source>
</evidence>
<protein>
    <submittedName>
        <fullName evidence="1">Uncharacterized protein</fullName>
    </submittedName>
</protein>
<name>A0A6J7VKX4_9CAUD</name>
<accession>A0A6J7VKX4</accession>